<evidence type="ECO:0000313" key="2">
    <source>
        <dbReference type="Proteomes" id="UP000659084"/>
    </source>
</evidence>
<protein>
    <submittedName>
        <fullName evidence="1">Uncharacterized protein</fullName>
    </submittedName>
</protein>
<gene>
    <name evidence="1" type="ORF">H8J20_05630</name>
</gene>
<evidence type="ECO:0000313" key="1">
    <source>
        <dbReference type="EMBL" id="MBC3211610.1"/>
    </source>
</evidence>
<dbReference type="EMBL" id="JACNYO010000004">
    <property type="protein sequence ID" value="MBC3211610.1"/>
    <property type="molecule type" value="Genomic_DNA"/>
</dbReference>
<organism evidence="1 2">
    <name type="scientific">Serratia fonticola</name>
    <dbReference type="NCBI Taxonomy" id="47917"/>
    <lineage>
        <taxon>Bacteria</taxon>
        <taxon>Pseudomonadati</taxon>
        <taxon>Pseudomonadota</taxon>
        <taxon>Gammaproteobacteria</taxon>
        <taxon>Enterobacterales</taxon>
        <taxon>Yersiniaceae</taxon>
        <taxon>Serratia</taxon>
    </lineage>
</organism>
<name>A0AAW3WKS8_SERFO</name>
<accession>A0AAW3WKS8</accession>
<dbReference type="InterPro" id="IPR009097">
    <property type="entry name" value="Cyclic_Pdiesterase"/>
</dbReference>
<proteinExistence type="predicted"/>
<comment type="caution">
    <text evidence="1">The sequence shown here is derived from an EMBL/GenBank/DDBJ whole genome shotgun (WGS) entry which is preliminary data.</text>
</comment>
<dbReference type="SUPFAM" id="SSF55144">
    <property type="entry name" value="LigT-like"/>
    <property type="match status" value="1"/>
</dbReference>
<dbReference type="RefSeq" id="WP_179252213.1">
    <property type="nucleotide sequence ID" value="NZ_JACBIV010000005.1"/>
</dbReference>
<reference evidence="1" key="1">
    <citation type="submission" date="2020-08" db="EMBL/GenBank/DDBJ databases">
        <title>Food and environmental bacterial isolates.</title>
        <authorList>
            <person name="Richter L."/>
            <person name="Du Plessis E.M."/>
            <person name="Duvenage S."/>
            <person name="Allam M."/>
            <person name="Korsten L."/>
        </authorList>
    </citation>
    <scope>NUCLEOTIDE SEQUENCE</scope>
    <source>
        <strain evidence="1">UPMP2127</strain>
    </source>
</reference>
<dbReference type="AlphaFoldDB" id="A0AAW3WKS8"/>
<dbReference type="Proteomes" id="UP000659084">
    <property type="component" value="Unassembled WGS sequence"/>
</dbReference>
<sequence length="229" mass="26322">MRYAFIKNATFKKLEKGSKWLKQINDDSIIDISLNVGQLGIPFYKDADNEFFDFINSIDDYCHALAALFPFISIEPQERLHSTLLTIFNDTRPIFDSKKSELVLFCRKIVNIYNKIGALKIKFKDVLLTSNGTLILIGESSTLMTFRKEVYDTIAIPQELHKNIIHITLGRLLVDTANDNMLDLYDYLLMNGQLDLPELLVSKPKFVVCNDSLATKHETPLTTHFNKLW</sequence>